<keyword evidence="4" id="KW-0539">Nucleus</keyword>
<dbReference type="GeneID" id="20080704"/>
<dbReference type="PANTHER" id="PTHR46557:SF1">
    <property type="entry name" value="SERINE_THREONINE-PROTEIN PHOSPHATASE 1 REGULATORY SUBUNIT 10"/>
    <property type="match status" value="1"/>
</dbReference>
<dbReference type="PANTHER" id="PTHR46557">
    <property type="entry name" value="SERINE/THREONINE-PROTEIN PHOSPHATASE 1 REGULATORY SUBUNIT 10-RELATED"/>
    <property type="match status" value="1"/>
</dbReference>
<dbReference type="GO" id="GO:0008157">
    <property type="term" value="F:protein phosphatase 1 binding"/>
    <property type="evidence" value="ECO:0007669"/>
    <property type="project" value="TreeGrafter"/>
</dbReference>
<evidence type="ECO:0000259" key="7">
    <source>
        <dbReference type="PROSITE" id="PS50103"/>
    </source>
</evidence>
<dbReference type="Gene3D" id="1.20.930.10">
    <property type="entry name" value="Conserved domain common to transcription factors TFIIS, elongin A, CRSP70"/>
    <property type="match status" value="1"/>
</dbReference>
<evidence type="ECO:0000259" key="8">
    <source>
        <dbReference type="PROSITE" id="PS51319"/>
    </source>
</evidence>
<evidence type="ECO:0000313" key="9">
    <source>
        <dbReference type="EMBL" id="ETW06057.1"/>
    </source>
</evidence>
<evidence type="ECO:0000256" key="5">
    <source>
        <dbReference type="PROSITE-ProRule" id="PRU00723"/>
    </source>
</evidence>
<dbReference type="Pfam" id="PF08711">
    <property type="entry name" value="Med26"/>
    <property type="match status" value="1"/>
</dbReference>
<dbReference type="InterPro" id="IPR000571">
    <property type="entry name" value="Znf_CCCH"/>
</dbReference>
<organism evidence="9">
    <name type="scientific">Aphanomyces invadans</name>
    <dbReference type="NCBI Taxonomy" id="157072"/>
    <lineage>
        <taxon>Eukaryota</taxon>
        <taxon>Sar</taxon>
        <taxon>Stramenopiles</taxon>
        <taxon>Oomycota</taxon>
        <taxon>Saprolegniomycetes</taxon>
        <taxon>Saprolegniales</taxon>
        <taxon>Verrucalvaceae</taxon>
        <taxon>Aphanomyces</taxon>
    </lineage>
</organism>
<dbReference type="InterPro" id="IPR017923">
    <property type="entry name" value="TFIIS_N"/>
</dbReference>
<dbReference type="InterPro" id="IPR036855">
    <property type="entry name" value="Znf_CCCH_sf"/>
</dbReference>
<dbReference type="PROSITE" id="PS50103">
    <property type="entry name" value="ZF_C3H1"/>
    <property type="match status" value="1"/>
</dbReference>
<dbReference type="OrthoDB" id="70632at2759"/>
<evidence type="ECO:0000256" key="6">
    <source>
        <dbReference type="SAM" id="MobiDB-lite"/>
    </source>
</evidence>
<dbReference type="SUPFAM" id="SSF47676">
    <property type="entry name" value="Conserved domain common to transcription factors TFIIS, elongin A, CRSP70"/>
    <property type="match status" value="1"/>
</dbReference>
<feature type="region of interest" description="Disordered" evidence="6">
    <location>
        <begin position="785"/>
        <end position="822"/>
    </location>
</feature>
<gene>
    <name evidence="9" type="ORF">H310_03654</name>
</gene>
<dbReference type="EMBL" id="KI913956">
    <property type="protein sequence ID" value="ETW06057.1"/>
    <property type="molecule type" value="Genomic_DNA"/>
</dbReference>
<dbReference type="GO" id="GO:0000785">
    <property type="term" value="C:chromatin"/>
    <property type="evidence" value="ECO:0007669"/>
    <property type="project" value="TreeGrafter"/>
</dbReference>
<feature type="compositionally biased region" description="Gly residues" evidence="6">
    <location>
        <begin position="802"/>
        <end position="822"/>
    </location>
</feature>
<keyword evidence="2 5" id="KW-0863">Zinc-finger</keyword>
<comment type="subcellular location">
    <subcellularLocation>
        <location evidence="4">Nucleus</location>
    </subcellularLocation>
</comment>
<dbReference type="GO" id="GO:0072357">
    <property type="term" value="C:PTW/PP1 phosphatase complex"/>
    <property type="evidence" value="ECO:0007669"/>
    <property type="project" value="TreeGrafter"/>
</dbReference>
<dbReference type="VEuPathDB" id="FungiDB:H310_03654"/>
<evidence type="ECO:0000256" key="1">
    <source>
        <dbReference type="ARBA" id="ARBA00022723"/>
    </source>
</evidence>
<evidence type="ECO:0000256" key="3">
    <source>
        <dbReference type="ARBA" id="ARBA00022833"/>
    </source>
</evidence>
<keyword evidence="3 5" id="KW-0862">Zinc</keyword>
<dbReference type="RefSeq" id="XP_008865834.1">
    <property type="nucleotide sequence ID" value="XM_008867612.1"/>
</dbReference>
<accession>A0A024UJM3</accession>
<dbReference type="SUPFAM" id="SSF90229">
    <property type="entry name" value="CCCH zinc finger"/>
    <property type="match status" value="1"/>
</dbReference>
<feature type="compositionally biased region" description="Basic and acidic residues" evidence="6">
    <location>
        <begin position="695"/>
        <end position="713"/>
    </location>
</feature>
<evidence type="ECO:0008006" key="10">
    <source>
        <dbReference type="Google" id="ProtNLM"/>
    </source>
</evidence>
<feature type="region of interest" description="Disordered" evidence="6">
    <location>
        <begin position="211"/>
        <end position="230"/>
    </location>
</feature>
<name>A0A024UJM3_9STRA</name>
<feature type="zinc finger region" description="C3H1-type" evidence="5">
    <location>
        <begin position="750"/>
        <end position="778"/>
    </location>
</feature>
<feature type="compositionally biased region" description="Low complexity" evidence="6">
    <location>
        <begin position="654"/>
        <end position="663"/>
    </location>
</feature>
<evidence type="ECO:0000256" key="4">
    <source>
        <dbReference type="PROSITE-ProRule" id="PRU00649"/>
    </source>
</evidence>
<sequence length="822" mass="87588">MMALETKMTPNFSNLLQTQHRGYAQMLQTFDGRVQEHEALTGVHPITGKTTNKRKRGETSMVGSPMNAFEETLIACCDASNVLRDNVATERFLPLLNQAKTESDQAKLLCVLAATAKVPERLSSVDQFESFGGVKVARQWLDKAVSYRQTSLLHFILVTLKELPLQLSSITDAKINEPVVQLRKTATNEHVKRAAQDLLKHWKTTFTEKPAPIAKESTSPPSKGGAKAKAAAGGGDLLGKLLLKKQEANKVINKPKDSFVTKMVQNSQQLKKDAAAAAAAAPAVSSPVALPTIARFDQVQSQLPSAAPSSRRIKWADEHGSELTKIKLIESWRDLIMHNEKDDPSSPMVTGGTFKDAKLREHANEKFALQNKHKEESSRSRAVAIPTVSWRTPPTLQLPEGVTPRFTEETNETMAQTNRTRKDMEWMILGDEVPPPNPQEWVRTPAELSLGPTATIPLSDPNEMPQPVASPPSVVSSIQSANEASLLQALGPLEKSTLSLLSSASDVAMTQVFAEAQRNGRRISDARVVDILNQYRRGTPPLLSNPPPHNASRLPPNASAPPHVSAPSQLNAPPLLSNPGYVGGRDGPSGPPPYGGNGGGGYGPPSSSNSGGGGYGPPGANNNGFNTPNSGAPFNGPYKPPPSTYGAPPPQSFNAPNNGYNAPHGGGYGGYQDRGARDSGYLGEGYGYGAGGGYPDEHRYSDPSQRYADDGPRFNKRNPHESGMPDMSYPSKRPAFALPHGGGGGPGSYKYKQVPCIYFNSPAGCGKGEACTFIHDEDARGAGGVAASKYAPRGGHGPPPFKGGGPKPNYYGGGGGRGGAFR</sequence>
<protein>
    <recommendedName>
        <fullName evidence="10">Serine/threonine-protein phosphatase 1 regulatory subunit 10</fullName>
    </recommendedName>
</protein>
<dbReference type="AlphaFoldDB" id="A0A024UJM3"/>
<feature type="compositionally biased region" description="Gly residues" evidence="6">
    <location>
        <begin position="682"/>
        <end position="694"/>
    </location>
</feature>
<dbReference type="eggNOG" id="ENOG502QTSU">
    <property type="taxonomic scope" value="Eukaryota"/>
</dbReference>
<feature type="domain" description="C3H1-type" evidence="7">
    <location>
        <begin position="750"/>
        <end position="778"/>
    </location>
</feature>
<feature type="region of interest" description="Disordered" evidence="6">
    <location>
        <begin position="538"/>
        <end position="744"/>
    </location>
</feature>
<dbReference type="GO" id="GO:0005634">
    <property type="term" value="C:nucleus"/>
    <property type="evidence" value="ECO:0007669"/>
    <property type="project" value="UniProtKB-SubCell"/>
</dbReference>
<dbReference type="PROSITE" id="PS51319">
    <property type="entry name" value="TFIIS_N"/>
    <property type="match status" value="1"/>
</dbReference>
<evidence type="ECO:0000256" key="2">
    <source>
        <dbReference type="ARBA" id="ARBA00022771"/>
    </source>
</evidence>
<proteinExistence type="predicted"/>
<feature type="compositionally biased region" description="Low complexity" evidence="6">
    <location>
        <begin position="618"/>
        <end position="631"/>
    </location>
</feature>
<dbReference type="GO" id="GO:0008270">
    <property type="term" value="F:zinc ion binding"/>
    <property type="evidence" value="ECO:0007669"/>
    <property type="project" value="UniProtKB-KW"/>
</dbReference>
<feature type="compositionally biased region" description="Pro residues" evidence="6">
    <location>
        <begin position="638"/>
        <end position="651"/>
    </location>
</feature>
<keyword evidence="1 5" id="KW-0479">Metal-binding</keyword>
<reference evidence="9" key="1">
    <citation type="submission" date="2013-12" db="EMBL/GenBank/DDBJ databases">
        <title>The Genome Sequence of Aphanomyces invadans NJM9701.</title>
        <authorList>
            <consortium name="The Broad Institute Genomics Platform"/>
            <person name="Russ C."/>
            <person name="Tyler B."/>
            <person name="van West P."/>
            <person name="Dieguez-Uribeondo J."/>
            <person name="Young S.K."/>
            <person name="Zeng Q."/>
            <person name="Gargeya S."/>
            <person name="Fitzgerald M."/>
            <person name="Abouelleil A."/>
            <person name="Alvarado L."/>
            <person name="Chapman S.B."/>
            <person name="Gainer-Dewar J."/>
            <person name="Goldberg J."/>
            <person name="Griggs A."/>
            <person name="Gujja S."/>
            <person name="Hansen M."/>
            <person name="Howarth C."/>
            <person name="Imamovic A."/>
            <person name="Ireland A."/>
            <person name="Larimer J."/>
            <person name="McCowan C."/>
            <person name="Murphy C."/>
            <person name="Pearson M."/>
            <person name="Poon T.W."/>
            <person name="Priest M."/>
            <person name="Roberts A."/>
            <person name="Saif S."/>
            <person name="Shea T."/>
            <person name="Sykes S."/>
            <person name="Wortman J."/>
            <person name="Nusbaum C."/>
            <person name="Birren B."/>
        </authorList>
    </citation>
    <scope>NUCLEOTIDE SEQUENCE [LARGE SCALE GENOMIC DNA]</scope>
    <source>
        <strain evidence="9">NJM9701</strain>
    </source>
</reference>
<feature type="domain" description="TFIIS N-terminal" evidence="8">
    <location>
        <begin position="135"/>
        <end position="209"/>
    </location>
</feature>
<dbReference type="InterPro" id="IPR035441">
    <property type="entry name" value="TFIIS/LEDGF_dom_sf"/>
</dbReference>